<dbReference type="STRING" id="522306.CAP2UW1_1129"/>
<dbReference type="EMBL" id="CP001715">
    <property type="protein sequence ID" value="ACV34461.1"/>
    <property type="molecule type" value="Genomic_DNA"/>
</dbReference>
<dbReference type="AlphaFoldDB" id="C7RQW3"/>
<dbReference type="HOGENOM" id="CLU_3057380_0_0_4"/>
<proteinExistence type="predicted"/>
<reference evidence="1" key="1">
    <citation type="submission" date="2009-08" db="EMBL/GenBank/DDBJ databases">
        <authorList>
            <consortium name="US DOE Joint Genome Institute"/>
            <person name="Lucas S."/>
            <person name="Copeland A."/>
            <person name="Lapidus A."/>
            <person name="Glavina del Rio T."/>
            <person name="Dalin E."/>
            <person name="Tice H."/>
            <person name="Bruce D."/>
            <person name="Barry K."/>
            <person name="Pitluck S."/>
            <person name="Lowry S."/>
            <person name="Larimer F."/>
            <person name="Land M."/>
            <person name="Hauser L."/>
            <person name="Kyrpides N."/>
            <person name="Ivanova N."/>
            <person name="McMahon K.D."/>
            <person name="Hugenholtz P."/>
        </authorList>
    </citation>
    <scope>NUCLEOTIDE SEQUENCE</scope>
    <source>
        <strain evidence="1">UW-1</strain>
    </source>
</reference>
<gene>
    <name evidence="1" type="ordered locus">CAP2UW1_1129</name>
</gene>
<sequence length="53" mass="5667" precursor="true">MLHRFGHFLTVARAVAGLAAALADEHAPGKRPYLPATFRVRRAGVADRQAVGV</sequence>
<evidence type="ECO:0000313" key="1">
    <source>
        <dbReference type="EMBL" id="ACV34461.1"/>
    </source>
</evidence>
<organism evidence="1">
    <name type="scientific">Accumulibacter regalis</name>
    <dbReference type="NCBI Taxonomy" id="522306"/>
    <lineage>
        <taxon>Bacteria</taxon>
        <taxon>Pseudomonadati</taxon>
        <taxon>Pseudomonadota</taxon>
        <taxon>Betaproteobacteria</taxon>
        <taxon>Candidatus Accumulibacter</taxon>
    </lineage>
</organism>
<dbReference type="KEGG" id="app:CAP2UW1_1129"/>
<name>C7RQW3_ACCRE</name>
<accession>C7RQW3</accession>
<protein>
    <submittedName>
        <fullName evidence="1">Uncharacterized protein</fullName>
    </submittedName>
</protein>
<reference evidence="1" key="2">
    <citation type="submission" date="2009-09" db="EMBL/GenBank/DDBJ databases">
        <title>Complete sequence of chromosome of Candidatus Accumulibacter phosphatis clade IIA str. UW-1.</title>
        <authorList>
            <consortium name="US DOE Joint Genome Institute"/>
            <person name="Martin H.G."/>
            <person name="Ivanova N."/>
            <person name="Kunin V."/>
            <person name="Warnecke F."/>
            <person name="Barry K."/>
            <person name="He S."/>
            <person name="Salamov A."/>
            <person name="Szeto E."/>
            <person name="Dalin E."/>
            <person name="Pangilinan J.L."/>
            <person name="Lapidus A."/>
            <person name="Lowry S."/>
            <person name="Kyrpides N.C."/>
            <person name="McMahon K.D."/>
            <person name="Hugenholtz P."/>
        </authorList>
    </citation>
    <scope>NUCLEOTIDE SEQUENCE [LARGE SCALE GENOMIC DNA]</scope>
    <source>
        <strain evidence="1">UW-1</strain>
    </source>
</reference>